<proteinExistence type="predicted"/>
<name>A0ABX7UYZ5_9GAMM</name>
<keyword evidence="2" id="KW-0645">Protease</keyword>
<keyword evidence="6" id="KW-1185">Reference proteome</keyword>
<comment type="cofactor">
    <cofactor evidence="1">
        <name>Zn(2+)</name>
        <dbReference type="ChEBI" id="CHEBI:29105"/>
    </cofactor>
</comment>
<dbReference type="Proteomes" id="UP000665025">
    <property type="component" value="Chromosome 1"/>
</dbReference>
<evidence type="ECO:0000313" key="6">
    <source>
        <dbReference type="Proteomes" id="UP000665025"/>
    </source>
</evidence>
<dbReference type="NCBIfam" id="TIGR02421">
    <property type="entry name" value="QEGLA"/>
    <property type="match status" value="1"/>
</dbReference>
<evidence type="ECO:0000256" key="4">
    <source>
        <dbReference type="ARBA" id="ARBA00023049"/>
    </source>
</evidence>
<evidence type="ECO:0000313" key="5">
    <source>
        <dbReference type="EMBL" id="QTL33851.1"/>
    </source>
</evidence>
<protein>
    <submittedName>
        <fullName evidence="5">Flavohemoglobin expression-modulating QEGLA motif protein</fullName>
    </submittedName>
</protein>
<keyword evidence="3" id="KW-0378">Hydrolase</keyword>
<accession>A0ABX7UYZ5</accession>
<gene>
    <name evidence="5" type="ORF">J5X90_09485</name>
</gene>
<dbReference type="InterPro" id="IPR007709">
    <property type="entry name" value="N-FG_amidohydro"/>
</dbReference>
<keyword evidence="4" id="KW-0482">Metalloprotease</keyword>
<dbReference type="PANTHER" id="PTHR31817">
    <property type="match status" value="1"/>
</dbReference>
<evidence type="ECO:0000256" key="2">
    <source>
        <dbReference type="ARBA" id="ARBA00022670"/>
    </source>
</evidence>
<evidence type="ECO:0000256" key="1">
    <source>
        <dbReference type="ARBA" id="ARBA00001947"/>
    </source>
</evidence>
<dbReference type="InterPro" id="IPR012548">
    <property type="entry name" value="MATCAP"/>
</dbReference>
<organism evidence="5 6">
    <name type="scientific">Pseudoalteromonas viridis</name>
    <dbReference type="NCBI Taxonomy" id="339617"/>
    <lineage>
        <taxon>Bacteria</taxon>
        <taxon>Pseudomonadati</taxon>
        <taxon>Pseudomonadota</taxon>
        <taxon>Gammaproteobacteria</taxon>
        <taxon>Alteromonadales</taxon>
        <taxon>Pseudoalteromonadaceae</taxon>
        <taxon>Pseudoalteromonas</taxon>
    </lineage>
</organism>
<dbReference type="SMART" id="SM01154">
    <property type="entry name" value="DUF1704"/>
    <property type="match status" value="1"/>
</dbReference>
<dbReference type="PANTHER" id="PTHR31817:SF0">
    <property type="entry name" value="CHROMOSOME UNDETERMINED SCAFFOLD_67, WHOLE GENOME SHOTGUN SEQUENCE"/>
    <property type="match status" value="1"/>
</dbReference>
<evidence type="ECO:0000256" key="3">
    <source>
        <dbReference type="ARBA" id="ARBA00022801"/>
    </source>
</evidence>
<dbReference type="InterPro" id="IPR012656">
    <property type="entry name" value="CHP02421_QEGLA"/>
</dbReference>
<dbReference type="Pfam" id="PF08014">
    <property type="entry name" value="MATCAP"/>
    <property type="match status" value="1"/>
</dbReference>
<reference evidence="5 6" key="1">
    <citation type="submission" date="2021-03" db="EMBL/GenBank/DDBJ databases">
        <title>Complete Genome of Pseudoalteromonas viridis Strain BBR56, a new biocontrol bacterial candidate.</title>
        <authorList>
            <person name="Handayani D.P."/>
            <person name="Isnansetyo A."/>
            <person name="Istiqomah I."/>
            <person name="Jumina J."/>
        </authorList>
    </citation>
    <scope>NUCLEOTIDE SEQUENCE [LARGE SCALE GENOMIC DNA]</scope>
    <source>
        <strain evidence="5 6">BBR56</strain>
    </source>
</reference>
<dbReference type="Gene3D" id="3.40.630.40">
    <property type="entry name" value="Zn-dependent exopeptidases"/>
    <property type="match status" value="1"/>
</dbReference>
<dbReference type="EMBL" id="CP072425">
    <property type="protein sequence ID" value="QTL33851.1"/>
    <property type="molecule type" value="Genomic_DNA"/>
</dbReference>
<dbReference type="SUPFAM" id="SSF53187">
    <property type="entry name" value="Zn-dependent exopeptidases"/>
    <property type="match status" value="1"/>
</dbReference>
<dbReference type="Pfam" id="PF05013">
    <property type="entry name" value="FGase"/>
    <property type="match status" value="1"/>
</dbReference>
<sequence>MPMQSEQALVAALAAQQPFEGEVAGGAVYLHIREYVPYVATAVHAGSRLRTSLHGNIALSEQARFEEEDPHTGELIDAMPIVLIARDSRYEYDLNRAPQQAIYTQAWGKEVWQQQPDGSERDLSLSKHAAYYQVLKLVLDTLEKKFGACLVFDIHSYNWQVRQYDFAPDFNLGTAQLDALRWRPVFNTLRQQLCRKKFQGSPLSFAENSVFQGDGYQTTFVTKTYKNTLILPLEVRKFFMDELTGELYPLVFEKLKRNLHIALTQTARFFIKRYCSKAMVQFNHVQQHIDPAIKAVDLALYKLARNLDTLHYVNPTNIAQEKRRFFNKSHYRPQFKYRPLRMDPYEFKEQLYRLPVADIGDPLIKDIYRKLIDNFATKIDVITQVGKEQFLYNSLRYYGEPSVDDIANARFIIHATEPQPAAPKTITAEQALSRFEQAIAQMQLPCKVSLSTKLVAKAMVDNGKKTLLVNSTAMFSELDVRALIEHEIGVHLLTTLNAEQQPLHLLRLGLPGNTYTQEGLAIFREFQSGNINLMRLKTLALRVLAVDKMVKGEQFYQVYEFLRDTSYLGSAEAFGLTTRVFRGGGFTKDHLYLKGFRDVVKLSQQRSLDNLYLGKTGLAQLDAIDMLVERQLLDKPAYLPDYSRDPAQPDAILSYLISCIK</sequence>